<dbReference type="AlphaFoldDB" id="A0A814S2Y7"/>
<feature type="non-terminal residue" evidence="10">
    <location>
        <position position="1"/>
    </location>
</feature>
<dbReference type="PANTHER" id="PTHR33568">
    <property type="entry name" value="DNA POLYMERASE"/>
    <property type="match status" value="1"/>
</dbReference>
<evidence type="ECO:0000256" key="2">
    <source>
        <dbReference type="ARBA" id="ARBA00012417"/>
    </source>
</evidence>
<sequence length="393" mass="46543">MKSFYNRSYYCDYYKIAYQNVEKHKRRNMCNSCNRSKCPIESIINCEICNFQCHSEKCYNIHKEKTCINVKNCKDCNSFKGRNHVCAENHKWCYIFFDYEAYVENGVHVPDLVMVKKVCIECLNDNSNCQECDKKFVFYENKSFCDWLFGQDNFIGIAHNLKGYDGIFIINHIISSFLQTDTMPNILLSGTKVLSIKFRKLKFIDSYSFLSCPLSEFSNTFNLQNMKGYFSKKFNLPENQNYVGAYPDISYYGSEFFSQKKKKDFENCYETVKYDSFNFREQFHAYCWSDVMLLANGCLAFRKIIMNRTKKSENDVGVESMETTYNRHLNKINFIKNSNNGELVEIWECEWDRMINEDVELKKFIESTNIKEKIKPRDALFGGRTNGVKLYYK</sequence>
<keyword evidence="5" id="KW-0235">DNA replication</keyword>
<dbReference type="PANTHER" id="PTHR33568:SF3">
    <property type="entry name" value="DNA-DIRECTED DNA POLYMERASE"/>
    <property type="match status" value="1"/>
</dbReference>
<evidence type="ECO:0000256" key="8">
    <source>
        <dbReference type="ARBA" id="ARBA00049244"/>
    </source>
</evidence>
<dbReference type="EC" id="2.7.7.7" evidence="2"/>
<feature type="domain" description="DNA-directed DNA polymerase family B mitochondria/virus" evidence="9">
    <location>
        <begin position="149"/>
        <end position="385"/>
    </location>
</feature>
<evidence type="ECO:0000313" key="11">
    <source>
        <dbReference type="Proteomes" id="UP000663879"/>
    </source>
</evidence>
<evidence type="ECO:0000256" key="6">
    <source>
        <dbReference type="ARBA" id="ARBA00022932"/>
    </source>
</evidence>
<keyword evidence="4" id="KW-0548">Nucleotidyltransferase</keyword>
<dbReference type="InterPro" id="IPR004868">
    <property type="entry name" value="DNA-dir_DNA_pol_B_mt/vir"/>
</dbReference>
<name>A0A814S2Y7_9BILA</name>
<accession>A0A814S2Y7</accession>
<dbReference type="InterPro" id="IPR012337">
    <property type="entry name" value="RNaseH-like_sf"/>
</dbReference>
<keyword evidence="7" id="KW-0238">DNA-binding</keyword>
<reference evidence="10" key="1">
    <citation type="submission" date="2021-02" db="EMBL/GenBank/DDBJ databases">
        <authorList>
            <person name="Nowell W R."/>
        </authorList>
    </citation>
    <scope>NUCLEOTIDE SEQUENCE</scope>
    <source>
        <strain evidence="10">Ploen Becks lab</strain>
    </source>
</reference>
<dbReference type="GO" id="GO:0003677">
    <property type="term" value="F:DNA binding"/>
    <property type="evidence" value="ECO:0007669"/>
    <property type="project" value="UniProtKB-KW"/>
</dbReference>
<keyword evidence="3" id="KW-0808">Transferase</keyword>
<proteinExistence type="inferred from homology"/>
<dbReference type="EMBL" id="CAJNOC010010512">
    <property type="protein sequence ID" value="CAF1140686.1"/>
    <property type="molecule type" value="Genomic_DNA"/>
</dbReference>
<dbReference type="GO" id="GO:0000166">
    <property type="term" value="F:nucleotide binding"/>
    <property type="evidence" value="ECO:0007669"/>
    <property type="project" value="InterPro"/>
</dbReference>
<dbReference type="SUPFAM" id="SSF53098">
    <property type="entry name" value="Ribonuclease H-like"/>
    <property type="match status" value="1"/>
</dbReference>
<evidence type="ECO:0000259" key="9">
    <source>
        <dbReference type="Pfam" id="PF03175"/>
    </source>
</evidence>
<evidence type="ECO:0000313" key="10">
    <source>
        <dbReference type="EMBL" id="CAF1140686.1"/>
    </source>
</evidence>
<dbReference type="Proteomes" id="UP000663879">
    <property type="component" value="Unassembled WGS sequence"/>
</dbReference>
<gene>
    <name evidence="10" type="ORF">OXX778_LOCUS22887</name>
</gene>
<dbReference type="Pfam" id="PF03175">
    <property type="entry name" value="DNA_pol_B_2"/>
    <property type="match status" value="1"/>
</dbReference>
<keyword evidence="11" id="KW-1185">Reference proteome</keyword>
<keyword evidence="6" id="KW-0239">DNA-directed DNA polymerase</keyword>
<evidence type="ECO:0000256" key="5">
    <source>
        <dbReference type="ARBA" id="ARBA00022705"/>
    </source>
</evidence>
<evidence type="ECO:0000256" key="4">
    <source>
        <dbReference type="ARBA" id="ARBA00022695"/>
    </source>
</evidence>
<dbReference type="GO" id="GO:0006260">
    <property type="term" value="P:DNA replication"/>
    <property type="evidence" value="ECO:0007669"/>
    <property type="project" value="UniProtKB-KW"/>
</dbReference>
<comment type="similarity">
    <text evidence="1">Belongs to the DNA polymerase type-B family.</text>
</comment>
<dbReference type="InterPro" id="IPR036397">
    <property type="entry name" value="RNaseH_sf"/>
</dbReference>
<comment type="catalytic activity">
    <reaction evidence="8">
        <text>DNA(n) + a 2'-deoxyribonucleoside 5'-triphosphate = DNA(n+1) + diphosphate</text>
        <dbReference type="Rhea" id="RHEA:22508"/>
        <dbReference type="Rhea" id="RHEA-COMP:17339"/>
        <dbReference type="Rhea" id="RHEA-COMP:17340"/>
        <dbReference type="ChEBI" id="CHEBI:33019"/>
        <dbReference type="ChEBI" id="CHEBI:61560"/>
        <dbReference type="ChEBI" id="CHEBI:173112"/>
        <dbReference type="EC" id="2.7.7.7"/>
    </reaction>
</comment>
<dbReference type="OrthoDB" id="6751099at2759"/>
<dbReference type="GO" id="GO:0003887">
    <property type="term" value="F:DNA-directed DNA polymerase activity"/>
    <property type="evidence" value="ECO:0007669"/>
    <property type="project" value="UniProtKB-KW"/>
</dbReference>
<protein>
    <recommendedName>
        <fullName evidence="2">DNA-directed DNA polymerase</fullName>
        <ecNumber evidence="2">2.7.7.7</ecNumber>
    </recommendedName>
</protein>
<organism evidence="10 11">
    <name type="scientific">Brachionus calyciflorus</name>
    <dbReference type="NCBI Taxonomy" id="104777"/>
    <lineage>
        <taxon>Eukaryota</taxon>
        <taxon>Metazoa</taxon>
        <taxon>Spiralia</taxon>
        <taxon>Gnathifera</taxon>
        <taxon>Rotifera</taxon>
        <taxon>Eurotatoria</taxon>
        <taxon>Monogononta</taxon>
        <taxon>Pseudotrocha</taxon>
        <taxon>Ploima</taxon>
        <taxon>Brachionidae</taxon>
        <taxon>Brachionus</taxon>
    </lineage>
</organism>
<dbReference type="Gene3D" id="3.30.420.10">
    <property type="entry name" value="Ribonuclease H-like superfamily/Ribonuclease H"/>
    <property type="match status" value="1"/>
</dbReference>
<evidence type="ECO:0000256" key="7">
    <source>
        <dbReference type="ARBA" id="ARBA00023125"/>
    </source>
</evidence>
<comment type="caution">
    <text evidence="10">The sequence shown here is derived from an EMBL/GenBank/DDBJ whole genome shotgun (WGS) entry which is preliminary data.</text>
</comment>
<evidence type="ECO:0000256" key="3">
    <source>
        <dbReference type="ARBA" id="ARBA00022679"/>
    </source>
</evidence>
<evidence type="ECO:0000256" key="1">
    <source>
        <dbReference type="ARBA" id="ARBA00005755"/>
    </source>
</evidence>